<dbReference type="PROSITE" id="PS51257">
    <property type="entry name" value="PROKAR_LIPOPROTEIN"/>
    <property type="match status" value="1"/>
</dbReference>
<keyword evidence="1" id="KW-0472">Membrane</keyword>
<feature type="transmembrane region" description="Helical" evidence="1">
    <location>
        <begin position="14"/>
        <end position="38"/>
    </location>
</feature>
<reference evidence="3" key="1">
    <citation type="submission" date="2025-08" db="UniProtKB">
        <authorList>
            <consortium name="RefSeq"/>
        </authorList>
    </citation>
    <scope>IDENTIFICATION</scope>
    <source>
        <tissue evidence="3">Muscle</tissue>
    </source>
</reference>
<proteinExistence type="predicted"/>
<organism evidence="2 3">
    <name type="scientific">Limulus polyphemus</name>
    <name type="common">Atlantic horseshoe crab</name>
    <dbReference type="NCBI Taxonomy" id="6850"/>
    <lineage>
        <taxon>Eukaryota</taxon>
        <taxon>Metazoa</taxon>
        <taxon>Ecdysozoa</taxon>
        <taxon>Arthropoda</taxon>
        <taxon>Chelicerata</taxon>
        <taxon>Merostomata</taxon>
        <taxon>Xiphosura</taxon>
        <taxon>Limulidae</taxon>
        <taxon>Limulus</taxon>
    </lineage>
</organism>
<keyword evidence="2" id="KW-1185">Reference proteome</keyword>
<evidence type="ECO:0000313" key="2">
    <source>
        <dbReference type="Proteomes" id="UP000694941"/>
    </source>
</evidence>
<feature type="transmembrane region" description="Helical" evidence="1">
    <location>
        <begin position="45"/>
        <end position="68"/>
    </location>
</feature>
<accession>A0ABM1BYY8</accession>
<dbReference type="Proteomes" id="UP000694941">
    <property type="component" value="Unplaced"/>
</dbReference>
<dbReference type="RefSeq" id="XP_013791323.1">
    <property type="nucleotide sequence ID" value="XM_013935869.2"/>
</dbReference>
<gene>
    <name evidence="3" type="primary">LOC106475171</name>
</gene>
<evidence type="ECO:0000256" key="1">
    <source>
        <dbReference type="SAM" id="Phobius"/>
    </source>
</evidence>
<dbReference type="Gene3D" id="1.20.140.150">
    <property type="match status" value="1"/>
</dbReference>
<keyword evidence="1" id="KW-1133">Transmembrane helix</keyword>
<evidence type="ECO:0000313" key="3">
    <source>
        <dbReference type="RefSeq" id="XP_013791323.1"/>
    </source>
</evidence>
<dbReference type="GeneID" id="106475171"/>
<name>A0ABM1BYY8_LIMPO</name>
<keyword evidence="1" id="KW-0812">Transmembrane</keyword>
<sequence length="134" mass="15012">MVFRNTWLARMRNLGMSCAMVSLILLGACAIVGSFGLIKRQISAVMVTGVMFFLAALFGLFTLAFMYFKRVKPEGVYTSTVMDKGLPMKYLRTREFTMGWSASLGWGGIVLCIISSIFWLLLARVLRYQAVTLT</sequence>
<protein>
    <submittedName>
        <fullName evidence="3">Uncharacterized protein LOC106475171</fullName>
    </submittedName>
</protein>
<feature type="transmembrane region" description="Helical" evidence="1">
    <location>
        <begin position="98"/>
        <end position="122"/>
    </location>
</feature>